<feature type="binding site" evidence="3">
    <location>
        <position position="93"/>
    </location>
    <ligand>
        <name>Zn(2+)</name>
        <dbReference type="ChEBI" id="CHEBI:29105"/>
        <label>2</label>
    </ligand>
</feature>
<reference evidence="6 7" key="1">
    <citation type="submission" date="2020-04" db="EMBL/GenBank/DDBJ databases">
        <authorList>
            <person name="Hitch T.C.A."/>
            <person name="Wylensek D."/>
            <person name="Clavel T."/>
        </authorList>
    </citation>
    <scope>NUCLEOTIDE SEQUENCE [LARGE SCALE GENOMIC DNA]</scope>
    <source>
        <strain evidence="6 7">WB01_D5_05</strain>
    </source>
</reference>
<dbReference type="AlphaFoldDB" id="A0A848D069"/>
<keyword evidence="2 6" id="KW-0378">Hydrolase</keyword>
<keyword evidence="3" id="KW-0862">Zinc</keyword>
<evidence type="ECO:0000313" key="7">
    <source>
        <dbReference type="Proteomes" id="UP000561326"/>
    </source>
</evidence>
<evidence type="ECO:0000259" key="5">
    <source>
        <dbReference type="Pfam" id="PF07687"/>
    </source>
</evidence>
<feature type="binding site" evidence="4">
    <location>
        <position position="218"/>
    </location>
    <ligand>
        <name>allantoate</name>
        <dbReference type="ChEBI" id="CHEBI:17536"/>
    </ligand>
</feature>
<evidence type="ECO:0000256" key="1">
    <source>
        <dbReference type="ARBA" id="ARBA00006153"/>
    </source>
</evidence>
<keyword evidence="3" id="KW-0479">Metal-binding</keyword>
<dbReference type="NCBIfam" id="TIGR01879">
    <property type="entry name" value="hydantase"/>
    <property type="match status" value="1"/>
</dbReference>
<comment type="cofactor">
    <cofactor evidence="3">
        <name>Zn(2+)</name>
        <dbReference type="ChEBI" id="CHEBI:29105"/>
    </cofactor>
    <text evidence="3">Binds 2 Zn(2+) ions per subunit.</text>
</comment>
<dbReference type="CDD" id="cd03884">
    <property type="entry name" value="M20_bAS"/>
    <property type="match status" value="1"/>
</dbReference>
<comment type="similarity">
    <text evidence="1">Belongs to the peptidase M20 family.</text>
</comment>
<feature type="binding site" evidence="4">
    <location>
        <position position="278"/>
    </location>
    <ligand>
        <name>allantoate</name>
        <dbReference type="ChEBI" id="CHEBI:17536"/>
    </ligand>
</feature>
<evidence type="ECO:0000256" key="4">
    <source>
        <dbReference type="PIRSR" id="PIRSR001235-2"/>
    </source>
</evidence>
<feature type="binding site" evidence="3">
    <location>
        <position position="128"/>
    </location>
    <ligand>
        <name>Zn(2+)</name>
        <dbReference type="ChEBI" id="CHEBI:29105"/>
        <label>2</label>
    </ligand>
</feature>
<evidence type="ECO:0000313" key="6">
    <source>
        <dbReference type="EMBL" id="NME98940.1"/>
    </source>
</evidence>
<sequence>MKMNISIKRLQNDIEKYARYGKDPNNGITRPSFSEADFEVRDLFIDELKQLGLEVKVDGASNIWGVMKGNGQKKGSIVIGSHLDTVPNGGKYDGALGVLVAKEIIRTLKDHNIILNHDLEIVSFTAEEPNDFNVSTMGSRSFTGKLLPEYLMDVTDSKGTRLTDCFKKAGGGLEHFPEMLQAQKDKKAFIELHIEQGKRLEQQNISVASVDKIVGIYRDKMTVIGEANHAGTTMMEHRFDALTAAAEMVLIAEKMAREDPKDTVCTVGKFDIFPNAANIIPGKVEFVLEVRGETEEDIQQLVANIKEEWEKIRKTRKVEFKEQNILNQKPVHLDTDIISSIENAAQKRNVPIVRLASMAGHDASHMADISKTAMIFVKSIDGKSHCPQEYSASDDIEIAGNVMLQAILNVDEQLD</sequence>
<feature type="binding site" evidence="3">
    <location>
        <position position="82"/>
    </location>
    <ligand>
        <name>Zn(2+)</name>
        <dbReference type="ChEBI" id="CHEBI:29105"/>
        <label>1</label>
    </ligand>
</feature>
<feature type="binding site" evidence="3">
    <location>
        <position position="385"/>
    </location>
    <ligand>
        <name>Zn(2+)</name>
        <dbReference type="ChEBI" id="CHEBI:29105"/>
        <label>2</label>
    </ligand>
</feature>
<dbReference type="SUPFAM" id="SSF55031">
    <property type="entry name" value="Bacterial exopeptidase dimerisation domain"/>
    <property type="match status" value="1"/>
</dbReference>
<dbReference type="GO" id="GO:0046872">
    <property type="term" value="F:metal ion binding"/>
    <property type="evidence" value="ECO:0007669"/>
    <property type="project" value="UniProtKB-KW"/>
</dbReference>
<dbReference type="Gene3D" id="3.30.70.360">
    <property type="match status" value="1"/>
</dbReference>
<evidence type="ECO:0000256" key="2">
    <source>
        <dbReference type="ARBA" id="ARBA00022801"/>
    </source>
</evidence>
<dbReference type="InterPro" id="IPR010158">
    <property type="entry name" value="Amidase_Cbmase"/>
</dbReference>
<gene>
    <name evidence="6" type="ORF">HF838_11790</name>
</gene>
<dbReference type="Pfam" id="PF01546">
    <property type="entry name" value="Peptidase_M20"/>
    <property type="match status" value="1"/>
</dbReference>
<feature type="binding site" evidence="3">
    <location>
        <position position="193"/>
    </location>
    <ligand>
        <name>Zn(2+)</name>
        <dbReference type="ChEBI" id="CHEBI:29105"/>
        <label>1</label>
    </ligand>
</feature>
<dbReference type="InterPro" id="IPR011650">
    <property type="entry name" value="Peptidase_M20_dimer"/>
</dbReference>
<dbReference type="GO" id="GO:0016813">
    <property type="term" value="F:hydrolase activity, acting on carbon-nitrogen (but not peptide) bonds, in linear amidines"/>
    <property type="evidence" value="ECO:0007669"/>
    <property type="project" value="InterPro"/>
</dbReference>
<protein>
    <submittedName>
        <fullName evidence="6">M20 family metallo-hydrolase</fullName>
    </submittedName>
</protein>
<dbReference type="NCBIfam" id="NF006771">
    <property type="entry name" value="PRK09290.1-5"/>
    <property type="match status" value="1"/>
</dbReference>
<accession>A0A848D069</accession>
<dbReference type="PANTHER" id="PTHR32494:SF5">
    <property type="entry name" value="ALLANTOATE AMIDOHYDROLASE"/>
    <property type="match status" value="1"/>
</dbReference>
<dbReference type="Gene3D" id="3.40.630.10">
    <property type="entry name" value="Zn peptidases"/>
    <property type="match status" value="1"/>
</dbReference>
<feature type="binding site" evidence="4">
    <location>
        <position position="291"/>
    </location>
    <ligand>
        <name>allantoate</name>
        <dbReference type="ChEBI" id="CHEBI:17536"/>
    </ligand>
</feature>
<dbReference type="PANTHER" id="PTHR32494">
    <property type="entry name" value="ALLANTOATE DEIMINASE-RELATED"/>
    <property type="match status" value="1"/>
</dbReference>
<feature type="binding site" evidence="3">
    <location>
        <position position="93"/>
    </location>
    <ligand>
        <name>Zn(2+)</name>
        <dbReference type="ChEBI" id="CHEBI:29105"/>
        <label>1</label>
    </ligand>
</feature>
<organism evidence="6 7">
    <name type="scientific">Aneurinibacillus aneurinilyticus</name>
    <name type="common">Bacillus aneurinolyticus</name>
    <dbReference type="NCBI Taxonomy" id="1391"/>
    <lineage>
        <taxon>Bacteria</taxon>
        <taxon>Bacillati</taxon>
        <taxon>Bacillota</taxon>
        <taxon>Bacilli</taxon>
        <taxon>Bacillales</taxon>
        <taxon>Paenibacillaceae</taxon>
        <taxon>Aneurinibacillus group</taxon>
        <taxon>Aneurinibacillus</taxon>
    </lineage>
</organism>
<feature type="domain" description="Peptidase M20 dimerisation" evidence="5">
    <location>
        <begin position="220"/>
        <end position="311"/>
    </location>
</feature>
<dbReference type="PIRSF" id="PIRSF001235">
    <property type="entry name" value="Amidase_carbamoylase"/>
    <property type="match status" value="1"/>
</dbReference>
<dbReference type="SUPFAM" id="SSF53187">
    <property type="entry name" value="Zn-dependent exopeptidases"/>
    <property type="match status" value="1"/>
</dbReference>
<dbReference type="InterPro" id="IPR036264">
    <property type="entry name" value="Bact_exopeptidase_dim_dom"/>
</dbReference>
<dbReference type="Pfam" id="PF07687">
    <property type="entry name" value="M20_dimer"/>
    <property type="match status" value="1"/>
</dbReference>
<evidence type="ECO:0000256" key="3">
    <source>
        <dbReference type="PIRSR" id="PIRSR001235-1"/>
    </source>
</evidence>
<dbReference type="InterPro" id="IPR002933">
    <property type="entry name" value="Peptidase_M20"/>
</dbReference>
<name>A0A848D069_ANEAE</name>
<comment type="caution">
    <text evidence="6">The sequence shown here is derived from an EMBL/GenBank/DDBJ whole genome shotgun (WGS) entry which is preliminary data.</text>
</comment>
<proteinExistence type="inferred from homology"/>
<dbReference type="EMBL" id="JABAGO010000020">
    <property type="protein sequence ID" value="NME98940.1"/>
    <property type="molecule type" value="Genomic_DNA"/>
</dbReference>
<dbReference type="Proteomes" id="UP000561326">
    <property type="component" value="Unassembled WGS sequence"/>
</dbReference>